<dbReference type="RefSeq" id="XP_018289505.1">
    <property type="nucleotide sequence ID" value="XM_018442587.1"/>
</dbReference>
<reference evidence="4" key="1">
    <citation type="submission" date="2015-06" db="EMBL/GenBank/DDBJ databases">
        <title>Expansion of signal transduction pathways in fungi by whole-genome duplication.</title>
        <authorList>
            <consortium name="DOE Joint Genome Institute"/>
            <person name="Corrochano L.M."/>
            <person name="Kuo A."/>
            <person name="Marcet-Houben M."/>
            <person name="Polaino S."/>
            <person name="Salamov A."/>
            <person name="Villalobos J.M."/>
            <person name="Alvarez M.I."/>
            <person name="Avalos J."/>
            <person name="Benito E.P."/>
            <person name="Benoit I."/>
            <person name="Burger G."/>
            <person name="Camino L.P."/>
            <person name="Canovas D."/>
            <person name="Cerda-Olmedo E."/>
            <person name="Cheng J.-F."/>
            <person name="Dominguez A."/>
            <person name="Elias M."/>
            <person name="Eslava A.P."/>
            <person name="Glaser F."/>
            <person name="Grimwood J."/>
            <person name="Gutierrez G."/>
            <person name="Heitman J."/>
            <person name="Henrissat B."/>
            <person name="Iturriaga E.A."/>
            <person name="Lang B.F."/>
            <person name="Lavin J.L."/>
            <person name="Lee S."/>
            <person name="Li W."/>
            <person name="Lindquist E."/>
            <person name="Lopez-Garcia S."/>
            <person name="Luque E.M."/>
            <person name="Marcos A.T."/>
            <person name="Martin J."/>
            <person name="McCluskey K."/>
            <person name="Medina H.R."/>
            <person name="Miralles-Duran A."/>
            <person name="Miyazaki A."/>
            <person name="Munoz-Torres E."/>
            <person name="Oguiza J.A."/>
            <person name="Ohm R."/>
            <person name="Olmedo M."/>
            <person name="Orejas M."/>
            <person name="Ortiz-Castellanos L."/>
            <person name="Pisabarro A.G."/>
            <person name="Rodriguez-Romero J."/>
            <person name="Ruiz-Herrera J."/>
            <person name="Ruiz-Vazquez R."/>
            <person name="Sanz C."/>
            <person name="Schackwitz W."/>
            <person name="Schmutz J."/>
            <person name="Shahriari M."/>
            <person name="Shelest E."/>
            <person name="Silva-Franco F."/>
            <person name="Soanes D."/>
            <person name="Syed K."/>
            <person name="Tagua V.G."/>
            <person name="Talbot N.J."/>
            <person name="Thon M."/>
            <person name="De vries R.P."/>
            <person name="Wiebenga A."/>
            <person name="Yadav J.S."/>
            <person name="Braun E.L."/>
            <person name="Baker S."/>
            <person name="Garre V."/>
            <person name="Horwitz B."/>
            <person name="Torres-Martinez S."/>
            <person name="Idnurm A."/>
            <person name="Herrera-Estrella A."/>
            <person name="Gabaldon T."/>
            <person name="Grigoriev I.V."/>
        </authorList>
    </citation>
    <scope>NUCLEOTIDE SEQUENCE [LARGE SCALE GENOMIC DNA]</scope>
    <source>
        <strain evidence="4">NRRL 1555(-)</strain>
    </source>
</reference>
<dbReference type="EMBL" id="KV440985">
    <property type="protein sequence ID" value="OAD71465.1"/>
    <property type="molecule type" value="Genomic_DNA"/>
</dbReference>
<dbReference type="PANTHER" id="PTHR12771:SF51">
    <property type="entry name" value="LD01482P"/>
    <property type="match status" value="1"/>
</dbReference>
<evidence type="ECO:0000256" key="1">
    <source>
        <dbReference type="SAM" id="SignalP"/>
    </source>
</evidence>
<dbReference type="InParanoid" id="A0A162WXV4"/>
<dbReference type="PROSITE" id="PS51335">
    <property type="entry name" value="ELMO"/>
    <property type="match status" value="1"/>
</dbReference>
<evidence type="ECO:0000313" key="3">
    <source>
        <dbReference type="EMBL" id="OAD71465.1"/>
    </source>
</evidence>
<accession>A0A162WXV4</accession>
<keyword evidence="4" id="KW-1185">Reference proteome</keyword>
<protein>
    <recommendedName>
        <fullName evidence="2">ELMO domain-containing protein</fullName>
    </recommendedName>
</protein>
<feature type="signal peptide" evidence="1">
    <location>
        <begin position="1"/>
        <end position="20"/>
    </location>
</feature>
<evidence type="ECO:0000313" key="4">
    <source>
        <dbReference type="Proteomes" id="UP000077315"/>
    </source>
</evidence>
<proteinExistence type="predicted"/>
<name>A0A162WXV4_PHYB8</name>
<evidence type="ECO:0000259" key="2">
    <source>
        <dbReference type="PROSITE" id="PS51335"/>
    </source>
</evidence>
<dbReference type="InterPro" id="IPR006816">
    <property type="entry name" value="ELMO_dom"/>
</dbReference>
<dbReference type="AlphaFoldDB" id="A0A162WXV4"/>
<dbReference type="STRING" id="763407.A0A162WXV4"/>
<dbReference type="Proteomes" id="UP000077315">
    <property type="component" value="Unassembled WGS sequence"/>
</dbReference>
<dbReference type="VEuPathDB" id="FungiDB:PHYBLDRAFT_72059"/>
<feature type="domain" description="ELMO" evidence="2">
    <location>
        <begin position="166"/>
        <end position="320"/>
    </location>
</feature>
<keyword evidence="1" id="KW-0732">Signal</keyword>
<dbReference type="GeneID" id="29003493"/>
<dbReference type="OrthoDB" id="67155at2759"/>
<gene>
    <name evidence="3" type="ORF">PHYBLDRAFT_72059</name>
</gene>
<organism evidence="3 4">
    <name type="scientific">Phycomyces blakesleeanus (strain ATCC 8743b / DSM 1359 / FGSC 10004 / NBRC 33097 / NRRL 1555)</name>
    <dbReference type="NCBI Taxonomy" id="763407"/>
    <lineage>
        <taxon>Eukaryota</taxon>
        <taxon>Fungi</taxon>
        <taxon>Fungi incertae sedis</taxon>
        <taxon>Mucoromycota</taxon>
        <taxon>Mucoromycotina</taxon>
        <taxon>Mucoromycetes</taxon>
        <taxon>Mucorales</taxon>
        <taxon>Phycomycetaceae</taxon>
        <taxon>Phycomyces</taxon>
    </lineage>
</organism>
<feature type="chain" id="PRO_5007840857" description="ELMO domain-containing protein" evidence="1">
    <location>
        <begin position="21"/>
        <end position="357"/>
    </location>
</feature>
<sequence length="357" mass="41130">MGWLTLLFFNKVYQIHFALAIYKAYKRVARLFTHTTEMYRICHSATILIGWTSDDMTNEDNSEQLPLLEDEKYNSIINLPPMTICRIEKSLMYSKILLKEQMELTLESCNVDEVVDGIRTKKGFPVGQSPELQILKACVSQIAEYFALVRQIKAKTSTVYSIENPAHEEQLLTLWSALMPNVKLESRHTRQWIEIGFQGSDPATDFRGMGIQGLDDLVYYSSRHSESALTALKHSMDGESWYPFAIVGINITQYAVRTLESRRLQSYLYRHGSTIKSYQEFYSYLFHTFDAFWINHQPPLTVMDFEMAFGEFKAITDAALEAVVPLDPDHLESSLQISPSTLIQRKKDPRVLSHIQE</sequence>
<dbReference type="Pfam" id="PF04727">
    <property type="entry name" value="ELMO_CED12"/>
    <property type="match status" value="1"/>
</dbReference>
<dbReference type="InterPro" id="IPR050868">
    <property type="entry name" value="ELMO_domain-containing"/>
</dbReference>
<dbReference type="PANTHER" id="PTHR12771">
    <property type="entry name" value="ENGULFMENT AND CELL MOTILITY"/>
    <property type="match status" value="1"/>
</dbReference>
<dbReference type="GO" id="GO:0005096">
    <property type="term" value="F:GTPase activator activity"/>
    <property type="evidence" value="ECO:0007669"/>
    <property type="project" value="TreeGrafter"/>
</dbReference>